<protein>
    <submittedName>
        <fullName evidence="3">Alpha/beta hydrolase</fullName>
    </submittedName>
</protein>
<dbReference type="PANTHER" id="PTHR43798">
    <property type="entry name" value="MONOACYLGLYCEROL LIPASE"/>
    <property type="match status" value="1"/>
</dbReference>
<dbReference type="EMBL" id="NSKD01000006">
    <property type="protein sequence ID" value="PAU79678.1"/>
    <property type="molecule type" value="Genomic_DNA"/>
</dbReference>
<evidence type="ECO:0000313" key="4">
    <source>
        <dbReference type="Proteomes" id="UP000218896"/>
    </source>
</evidence>
<dbReference type="SUPFAM" id="SSF53474">
    <property type="entry name" value="alpha/beta-Hydrolases"/>
    <property type="match status" value="1"/>
</dbReference>
<dbReference type="AlphaFoldDB" id="A0A2A2F402"/>
<dbReference type="InterPro" id="IPR000639">
    <property type="entry name" value="Epox_hydrolase-like"/>
</dbReference>
<dbReference type="GO" id="GO:0047372">
    <property type="term" value="F:monoacylglycerol lipase activity"/>
    <property type="evidence" value="ECO:0007669"/>
    <property type="project" value="TreeGrafter"/>
</dbReference>
<accession>A0A2A2F402</accession>
<keyword evidence="1" id="KW-0732">Signal</keyword>
<dbReference type="InterPro" id="IPR000073">
    <property type="entry name" value="AB_hydrolase_1"/>
</dbReference>
<dbReference type="InterPro" id="IPR050266">
    <property type="entry name" value="AB_hydrolase_sf"/>
</dbReference>
<sequence length="322" mass="35433">MEKCALRIITLLLSMLLLAGCSSMQQSIHDAAINYETSAAGLESQELTFEYGELSILRTPEMRDNRQTLILVHGFGANKENWLKLAQQLEGEYNIIAPDLPGHGDSVQDPGLAYGIPRQAQRLMQLLDRLEIEHAHLAGNSMGGAIVAVAAAEYPERVASLALLNTAGIHDHPAELDRHLARGENPLVLDDPSDYDELMAFAMNEPPFIPWPVSAVMAREAYGNRDINRKIFEDMEADREMDFRAMLARIQAPTLVLWGADDRIIDAANAPLVAEAIPDSRLEILQDIAHMPMIEAPEKTAQLMRALIREAAGNSGQQAGLN</sequence>
<reference evidence="3 4" key="1">
    <citation type="submission" date="2017-08" db="EMBL/GenBank/DDBJ databases">
        <title>Halovibrio sewagensis sp. nov., isolated from wastewater of high salinity.</title>
        <authorList>
            <person name="Dong X."/>
            <person name="Zhang G."/>
        </authorList>
    </citation>
    <scope>NUCLEOTIDE SEQUENCE [LARGE SCALE GENOMIC DNA]</scope>
    <source>
        <strain evidence="3 4">YL5-2</strain>
    </source>
</reference>
<gene>
    <name evidence="3" type="ORF">CK501_12795</name>
</gene>
<feature type="domain" description="AB hydrolase-1" evidence="2">
    <location>
        <begin position="68"/>
        <end position="173"/>
    </location>
</feature>
<feature type="signal peptide" evidence="1">
    <location>
        <begin position="1"/>
        <end position="19"/>
    </location>
</feature>
<keyword evidence="3" id="KW-0378">Hydrolase</keyword>
<dbReference type="InterPro" id="IPR029058">
    <property type="entry name" value="AB_hydrolase_fold"/>
</dbReference>
<dbReference type="Proteomes" id="UP000218896">
    <property type="component" value="Unassembled WGS sequence"/>
</dbReference>
<evidence type="ECO:0000313" key="3">
    <source>
        <dbReference type="EMBL" id="PAU79678.1"/>
    </source>
</evidence>
<dbReference type="Pfam" id="PF00561">
    <property type="entry name" value="Abhydrolase_1"/>
    <property type="match status" value="2"/>
</dbReference>
<keyword evidence="4" id="KW-1185">Reference proteome</keyword>
<comment type="caution">
    <text evidence="3">The sequence shown here is derived from an EMBL/GenBank/DDBJ whole genome shotgun (WGS) entry which is preliminary data.</text>
</comment>
<feature type="domain" description="AB hydrolase-1" evidence="2">
    <location>
        <begin position="235"/>
        <end position="297"/>
    </location>
</feature>
<dbReference type="GO" id="GO:0046464">
    <property type="term" value="P:acylglycerol catabolic process"/>
    <property type="evidence" value="ECO:0007669"/>
    <property type="project" value="TreeGrafter"/>
</dbReference>
<name>A0A2A2F402_9GAMM</name>
<proteinExistence type="predicted"/>
<organism evidence="3 4">
    <name type="scientific">Halovibrio salipaludis</name>
    <dbReference type="NCBI Taxonomy" id="2032626"/>
    <lineage>
        <taxon>Bacteria</taxon>
        <taxon>Pseudomonadati</taxon>
        <taxon>Pseudomonadota</taxon>
        <taxon>Gammaproteobacteria</taxon>
        <taxon>Oceanospirillales</taxon>
        <taxon>Halomonadaceae</taxon>
        <taxon>Halovibrio</taxon>
    </lineage>
</organism>
<dbReference type="PROSITE" id="PS51257">
    <property type="entry name" value="PROKAR_LIPOPROTEIN"/>
    <property type="match status" value="1"/>
</dbReference>
<dbReference type="OrthoDB" id="2086224at2"/>
<evidence type="ECO:0000259" key="2">
    <source>
        <dbReference type="Pfam" id="PF00561"/>
    </source>
</evidence>
<dbReference type="Gene3D" id="3.40.50.1820">
    <property type="entry name" value="alpha/beta hydrolase"/>
    <property type="match status" value="1"/>
</dbReference>
<evidence type="ECO:0000256" key="1">
    <source>
        <dbReference type="SAM" id="SignalP"/>
    </source>
</evidence>
<dbReference type="PANTHER" id="PTHR43798:SF5">
    <property type="entry name" value="MONOACYLGLYCEROL LIPASE ABHD6"/>
    <property type="match status" value="1"/>
</dbReference>
<dbReference type="PRINTS" id="PR00111">
    <property type="entry name" value="ABHYDROLASE"/>
</dbReference>
<dbReference type="GO" id="GO:0016020">
    <property type="term" value="C:membrane"/>
    <property type="evidence" value="ECO:0007669"/>
    <property type="project" value="TreeGrafter"/>
</dbReference>
<dbReference type="PRINTS" id="PR00412">
    <property type="entry name" value="EPOXHYDRLASE"/>
</dbReference>
<dbReference type="RefSeq" id="WP_095618135.1">
    <property type="nucleotide sequence ID" value="NZ_NSKD01000006.1"/>
</dbReference>
<feature type="chain" id="PRO_5012539190" evidence="1">
    <location>
        <begin position="20"/>
        <end position="322"/>
    </location>
</feature>